<keyword evidence="2" id="KW-0812">Transmembrane</keyword>
<reference evidence="4" key="2">
    <citation type="submission" date="2010-01" db="EMBL/GenBank/DDBJ databases">
        <title>The complete genome of Conexibacter woesei DSM 14684.</title>
        <authorList>
            <consortium name="US DOE Joint Genome Institute (JGI-PGF)"/>
            <person name="Lucas S."/>
            <person name="Copeland A."/>
            <person name="Lapidus A."/>
            <person name="Glavina del Rio T."/>
            <person name="Dalin E."/>
            <person name="Tice H."/>
            <person name="Bruce D."/>
            <person name="Goodwin L."/>
            <person name="Pitluck S."/>
            <person name="Kyrpides N."/>
            <person name="Mavromatis K."/>
            <person name="Ivanova N."/>
            <person name="Mikhailova N."/>
            <person name="Chertkov O."/>
            <person name="Brettin T."/>
            <person name="Detter J.C."/>
            <person name="Han C."/>
            <person name="Larimer F."/>
            <person name="Land M."/>
            <person name="Hauser L."/>
            <person name="Markowitz V."/>
            <person name="Cheng J.-F."/>
            <person name="Hugenholtz P."/>
            <person name="Woyke T."/>
            <person name="Wu D."/>
            <person name="Pukall R."/>
            <person name="Steenblock K."/>
            <person name="Schneider S."/>
            <person name="Klenk H.-P."/>
            <person name="Eisen J.A."/>
        </authorList>
    </citation>
    <scope>NUCLEOTIDE SEQUENCE [LARGE SCALE GENOMIC DNA]</scope>
    <source>
        <strain evidence="4">DSM 14684 / CIP 108061 / JCM 11494 / NBRC 100937 / ID131577</strain>
    </source>
</reference>
<proteinExistence type="predicted"/>
<dbReference type="EMBL" id="CP001854">
    <property type="protein sequence ID" value="ADB52147.1"/>
    <property type="molecule type" value="Genomic_DNA"/>
</dbReference>
<feature type="region of interest" description="Disordered" evidence="1">
    <location>
        <begin position="1"/>
        <end position="35"/>
    </location>
</feature>
<dbReference type="HOGENOM" id="CLU_030713_0_0_11"/>
<evidence type="ECO:0008006" key="5">
    <source>
        <dbReference type="Google" id="ProtNLM"/>
    </source>
</evidence>
<dbReference type="KEGG" id="cwo:Cwoe_3730"/>
<name>D3F1I4_CONWI</name>
<dbReference type="Proteomes" id="UP000008229">
    <property type="component" value="Chromosome"/>
</dbReference>
<evidence type="ECO:0000313" key="4">
    <source>
        <dbReference type="Proteomes" id="UP000008229"/>
    </source>
</evidence>
<evidence type="ECO:0000313" key="3">
    <source>
        <dbReference type="EMBL" id="ADB52147.1"/>
    </source>
</evidence>
<sequence length="559" mass="57451">MRTVSGSDSAGDERPGPRASSPGVTERARRRGTRNAKPVLRDWRAGVGLLAVLAALVLAVVALGGDGKDDTPPASRAATLVPADALAYIHLSTDGDRAAIDRALSLVRRLGAEQTLRTQLGGLLRAGGGTEPIDFDRDVRPWLGDEAALALTRGAGATAGSLLLLSTADEGKARAFISRTAGPARRGTYGGIATASYGNGAVTAFLDGFLIVGQQRSVRGAIDRAAGRGRALADDATYRAATVEQPESRVADAYASVDGVRRLLAPQRGLLGLAGALLDQRGLRGTALTLTAQDSSATVRVHAVLDARARGASPTFTPTLTRSVPRDALAYAGFAGLERAAPLLLGLGGLTGIGGDTGELMAQAGRLLADSGVSFVRDVLPLFGKEVAVTLVEVDGAPAVALLARTPDEERTRAALLRLEPAIAKLFAPEGGEAPRFTGAEVGGTAVRRLATADGAELDYAVANGTLAVSTSAGALAAVVRPRGTIDANPDYKAVIPDSQSELTSIVFFDFSQLLSLFEPLGLTGDSGLATNLQRVRAVGLVSTSGETQTTAELTFEIP</sequence>
<keyword evidence="4" id="KW-1185">Reference proteome</keyword>
<dbReference type="STRING" id="469383.Cwoe_3730"/>
<dbReference type="Pfam" id="PF11832">
    <property type="entry name" value="DUF3352"/>
    <property type="match status" value="1"/>
</dbReference>
<keyword evidence="2" id="KW-0472">Membrane</keyword>
<keyword evidence="2" id="KW-1133">Transmembrane helix</keyword>
<organism evidence="3 4">
    <name type="scientific">Conexibacter woesei (strain DSM 14684 / CCUG 47730 / CIP 108061 / JCM 11494 / NBRC 100937 / ID131577)</name>
    <dbReference type="NCBI Taxonomy" id="469383"/>
    <lineage>
        <taxon>Bacteria</taxon>
        <taxon>Bacillati</taxon>
        <taxon>Actinomycetota</taxon>
        <taxon>Thermoleophilia</taxon>
        <taxon>Solirubrobacterales</taxon>
        <taxon>Conexibacteraceae</taxon>
        <taxon>Conexibacter</taxon>
    </lineage>
</organism>
<evidence type="ECO:0000256" key="2">
    <source>
        <dbReference type="SAM" id="Phobius"/>
    </source>
</evidence>
<accession>D3F1I4</accession>
<dbReference type="AlphaFoldDB" id="D3F1I4"/>
<reference evidence="3 4" key="1">
    <citation type="journal article" date="2010" name="Stand. Genomic Sci.">
        <title>Complete genome sequence of Conexibacter woesei type strain (ID131577).</title>
        <authorList>
            <person name="Pukall R."/>
            <person name="Lapidus A."/>
            <person name="Glavina Del Rio T."/>
            <person name="Copeland A."/>
            <person name="Tice H."/>
            <person name="Cheng J.-F."/>
            <person name="Lucas S."/>
            <person name="Chen F."/>
            <person name="Nolan M."/>
            <person name="Bruce D."/>
            <person name="Goodwin L."/>
            <person name="Pitluck S."/>
            <person name="Mavromatis K."/>
            <person name="Ivanova N."/>
            <person name="Ovchinnikova G."/>
            <person name="Pati A."/>
            <person name="Chen A."/>
            <person name="Palaniappan K."/>
            <person name="Land M."/>
            <person name="Hauser L."/>
            <person name="Chang Y.-J."/>
            <person name="Jeffries C.D."/>
            <person name="Chain P."/>
            <person name="Meincke L."/>
            <person name="Sims D."/>
            <person name="Brettin T."/>
            <person name="Detter J.C."/>
            <person name="Rohde M."/>
            <person name="Goeker M."/>
            <person name="Bristow J."/>
            <person name="Eisen J.A."/>
            <person name="Markowitz V."/>
            <person name="Kyrpides N.C."/>
            <person name="Klenk H.-P."/>
            <person name="Hugenholtz P."/>
        </authorList>
    </citation>
    <scope>NUCLEOTIDE SEQUENCE [LARGE SCALE GENOMIC DNA]</scope>
    <source>
        <strain evidence="4">DSM 14684 / CIP 108061 / JCM 11494 / NBRC 100937 / ID131577</strain>
    </source>
</reference>
<gene>
    <name evidence="3" type="ordered locus">Cwoe_3730</name>
</gene>
<protein>
    <recommendedName>
        <fullName evidence="5">DUF3352 domain-containing protein</fullName>
    </recommendedName>
</protein>
<evidence type="ECO:0000256" key="1">
    <source>
        <dbReference type="SAM" id="MobiDB-lite"/>
    </source>
</evidence>
<dbReference type="InterPro" id="IPR021787">
    <property type="entry name" value="DUF3352"/>
</dbReference>
<feature type="transmembrane region" description="Helical" evidence="2">
    <location>
        <begin position="43"/>
        <end position="65"/>
    </location>
</feature>